<dbReference type="Pfam" id="PF00092">
    <property type="entry name" value="VWA"/>
    <property type="match status" value="1"/>
</dbReference>
<dbReference type="SMART" id="SM00327">
    <property type="entry name" value="VWA"/>
    <property type="match status" value="1"/>
</dbReference>
<dbReference type="InterPro" id="IPR050768">
    <property type="entry name" value="UPF0353/GerABKA_families"/>
</dbReference>
<feature type="transmembrane region" description="Helical" evidence="5">
    <location>
        <begin position="24"/>
        <end position="49"/>
    </location>
</feature>
<dbReference type="Proteomes" id="UP000500938">
    <property type="component" value="Chromosome"/>
</dbReference>
<dbReference type="KEGG" id="ggr:HKW67_06455"/>
<accession>A0A6M4IKK6</accession>
<dbReference type="Gene3D" id="3.40.50.410">
    <property type="entry name" value="von Willebrand factor, type A domain"/>
    <property type="match status" value="1"/>
</dbReference>
<dbReference type="PANTHER" id="PTHR22550:SF5">
    <property type="entry name" value="LEUCINE ZIPPER PROTEIN 4"/>
    <property type="match status" value="1"/>
</dbReference>
<keyword evidence="1" id="KW-1003">Cell membrane</keyword>
<sequence length="353" mass="38754">MNRAVDWFREFISEFSGSLSPDSWSLFGINFAHPALLLLLLLLPLWSWWRRRAAPQRAIPFSRASVLGLGPRPSLSWVRWLPWLRSLALAGFIVAAAQPRSGARAERVSSEGIDIALVVDISSSMLAEDFQPQNRIEVAKEKVKRFVVGRKSDRVGLVAFSGEALTQVPLTTDYPVVLTAIDNLQVGQLEDGTAIGTAIATAANRLRTAPGRSRVMVLLTDGENNRGAIDPRTAAQAAGTFGIRIYAIGVGSEGMAAVPVGRGLFGLRYENRPVKIDEALLTEIATNTGGRYFRAKDAQALQSIYEQIDALERSIVEARAYIRYTERFRWPLLFGLAALLGELALRARRGVLP</sequence>
<protein>
    <submittedName>
        <fullName evidence="7">VWA domain-containing protein</fullName>
    </submittedName>
</protein>
<evidence type="ECO:0000256" key="2">
    <source>
        <dbReference type="ARBA" id="ARBA00022692"/>
    </source>
</evidence>
<dbReference type="InterPro" id="IPR036465">
    <property type="entry name" value="vWFA_dom_sf"/>
</dbReference>
<dbReference type="InterPro" id="IPR002035">
    <property type="entry name" value="VWF_A"/>
</dbReference>
<evidence type="ECO:0000256" key="5">
    <source>
        <dbReference type="SAM" id="Phobius"/>
    </source>
</evidence>
<evidence type="ECO:0000256" key="4">
    <source>
        <dbReference type="ARBA" id="ARBA00023136"/>
    </source>
</evidence>
<evidence type="ECO:0000259" key="6">
    <source>
        <dbReference type="PROSITE" id="PS50234"/>
    </source>
</evidence>
<keyword evidence="2 5" id="KW-0812">Transmembrane</keyword>
<dbReference type="PRINTS" id="PR00453">
    <property type="entry name" value="VWFADOMAIN"/>
</dbReference>
<dbReference type="PROSITE" id="PS50234">
    <property type="entry name" value="VWFA"/>
    <property type="match status" value="1"/>
</dbReference>
<dbReference type="RefSeq" id="WP_171224599.1">
    <property type="nucleotide sequence ID" value="NZ_CP053085.1"/>
</dbReference>
<evidence type="ECO:0000256" key="1">
    <source>
        <dbReference type="ARBA" id="ARBA00022475"/>
    </source>
</evidence>
<keyword evidence="8" id="KW-1185">Reference proteome</keyword>
<evidence type="ECO:0000313" key="7">
    <source>
        <dbReference type="EMBL" id="QJR35170.1"/>
    </source>
</evidence>
<feature type="domain" description="VWFA" evidence="6">
    <location>
        <begin position="114"/>
        <end position="308"/>
    </location>
</feature>
<keyword evidence="4 5" id="KW-0472">Membrane</keyword>
<proteinExistence type="predicted"/>
<dbReference type="AlphaFoldDB" id="A0A6M4IKK6"/>
<reference evidence="7 8" key="1">
    <citation type="submission" date="2020-05" db="EMBL/GenBank/DDBJ databases">
        <title>Complete genome sequence of Gemmatimonas greenlandica TET16.</title>
        <authorList>
            <person name="Zeng Y."/>
        </authorList>
    </citation>
    <scope>NUCLEOTIDE SEQUENCE [LARGE SCALE GENOMIC DNA]</scope>
    <source>
        <strain evidence="7 8">TET16</strain>
    </source>
</reference>
<keyword evidence="3 5" id="KW-1133">Transmembrane helix</keyword>
<evidence type="ECO:0000313" key="8">
    <source>
        <dbReference type="Proteomes" id="UP000500938"/>
    </source>
</evidence>
<dbReference type="SUPFAM" id="SSF53300">
    <property type="entry name" value="vWA-like"/>
    <property type="match status" value="1"/>
</dbReference>
<organism evidence="7 8">
    <name type="scientific">Gemmatimonas groenlandica</name>
    <dbReference type="NCBI Taxonomy" id="2732249"/>
    <lineage>
        <taxon>Bacteria</taxon>
        <taxon>Pseudomonadati</taxon>
        <taxon>Gemmatimonadota</taxon>
        <taxon>Gemmatimonadia</taxon>
        <taxon>Gemmatimonadales</taxon>
        <taxon>Gemmatimonadaceae</taxon>
        <taxon>Gemmatimonas</taxon>
    </lineage>
</organism>
<evidence type="ECO:0000256" key="3">
    <source>
        <dbReference type="ARBA" id="ARBA00022989"/>
    </source>
</evidence>
<gene>
    <name evidence="7" type="ORF">HKW67_06455</name>
</gene>
<dbReference type="PANTHER" id="PTHR22550">
    <property type="entry name" value="SPORE GERMINATION PROTEIN"/>
    <property type="match status" value="1"/>
</dbReference>
<name>A0A6M4IKK6_9BACT</name>
<feature type="transmembrane region" description="Helical" evidence="5">
    <location>
        <begin position="328"/>
        <end position="347"/>
    </location>
</feature>
<dbReference type="EMBL" id="CP053085">
    <property type="protein sequence ID" value="QJR35170.1"/>
    <property type="molecule type" value="Genomic_DNA"/>
</dbReference>